<protein>
    <recommendedName>
        <fullName evidence="3">DUF1102 domain-containing protein</fullName>
    </recommendedName>
</protein>
<reference evidence="1 2" key="1">
    <citation type="submission" date="2020-07" db="EMBL/GenBank/DDBJ databases">
        <title>Natrinema (YPL30) sp. nov. and Haloterrigena xxxxxx (YPL8) sp. nov., isolated from a salt mine.</title>
        <authorList>
            <person name="Cui H."/>
        </authorList>
    </citation>
    <scope>NUCLEOTIDE SEQUENCE [LARGE SCALE GENOMIC DNA]</scope>
    <source>
        <strain evidence="1 2">YPL13</strain>
    </source>
</reference>
<name>A0A7D6GIC5_9EURY</name>
<keyword evidence="2" id="KW-1185">Reference proteome</keyword>
<dbReference type="Proteomes" id="UP000510869">
    <property type="component" value="Chromosome"/>
</dbReference>
<dbReference type="EMBL" id="CP059154">
    <property type="protein sequence ID" value="QLK24319.1"/>
    <property type="molecule type" value="Genomic_DNA"/>
</dbReference>
<dbReference type="GeneID" id="56143338"/>
<proteinExistence type="predicted"/>
<dbReference type="AlphaFoldDB" id="A0A7D6GIC5"/>
<sequence>MLERGPVTIIMRMNRRNVLVGLGTIVAGGGAALGTGAFSNVEAERDATINVANDSNAFLGLAPVTTGDRNSSNPYVSENSDGIIEFYFNGVGGDASGLNNDAVSKFDNVLEVSNNGELSVNISVTAIDDTGSGVTDIDSVLSIYEDTESISPLSSGATAEVGFEFDTTWENSDGSRDAENVINDIDQIQITAETTVDTSST</sequence>
<dbReference type="OrthoDB" id="7360at88723"/>
<organism evidence="1 2">
    <name type="scientific">Natrinema zhouii</name>
    <dbReference type="NCBI Taxonomy" id="1710539"/>
    <lineage>
        <taxon>Archaea</taxon>
        <taxon>Methanobacteriati</taxon>
        <taxon>Methanobacteriota</taxon>
        <taxon>Stenosarchaea group</taxon>
        <taxon>Halobacteria</taxon>
        <taxon>Halobacteriales</taxon>
        <taxon>Natrialbaceae</taxon>
        <taxon>Natrinema</taxon>
    </lineage>
</organism>
<dbReference type="KEGG" id="nay:HYG81_08995"/>
<dbReference type="RefSeq" id="WP_180843075.1">
    <property type="nucleotide sequence ID" value="NZ_CP059154.1"/>
</dbReference>
<evidence type="ECO:0000313" key="2">
    <source>
        <dbReference type="Proteomes" id="UP000510869"/>
    </source>
</evidence>
<gene>
    <name evidence="1" type="ORF">HYG81_08995</name>
</gene>
<evidence type="ECO:0008006" key="3">
    <source>
        <dbReference type="Google" id="ProtNLM"/>
    </source>
</evidence>
<evidence type="ECO:0000313" key="1">
    <source>
        <dbReference type="EMBL" id="QLK24319.1"/>
    </source>
</evidence>
<accession>A0A7D6GIC5</accession>